<protein>
    <submittedName>
        <fullName evidence="1">Clp protease</fullName>
    </submittedName>
</protein>
<organism evidence="1">
    <name type="scientific">Salmonella enterica</name>
    <name type="common">Salmonella choleraesuis</name>
    <dbReference type="NCBI Taxonomy" id="28901"/>
    <lineage>
        <taxon>Bacteria</taxon>
        <taxon>Pseudomonadati</taxon>
        <taxon>Pseudomonadota</taxon>
        <taxon>Gammaproteobacteria</taxon>
        <taxon>Enterobacterales</taxon>
        <taxon>Enterobacteriaceae</taxon>
        <taxon>Salmonella</taxon>
    </lineage>
</organism>
<dbReference type="AlphaFoldDB" id="A0A5U3R6A4"/>
<proteinExistence type="predicted"/>
<gene>
    <name evidence="1" type="ORF">ABC99_11070</name>
</gene>
<evidence type="ECO:0000313" key="1">
    <source>
        <dbReference type="EMBL" id="EBP6409679.1"/>
    </source>
</evidence>
<sequence>MVRIFMAQSDVSQIKDQYDNEDGKKRIQAIFDNCSTRITLNPGGNRE</sequence>
<comment type="caution">
    <text evidence="1">The sequence shown here is derived from an EMBL/GenBank/DDBJ whole genome shotgun (WGS) entry which is preliminary data.</text>
</comment>
<reference evidence="1" key="1">
    <citation type="submission" date="2018-07" db="EMBL/GenBank/DDBJ databases">
        <authorList>
            <consortium name="GenomeTrakr network: Whole genome sequencing for foodborne pathogen traceback"/>
        </authorList>
    </citation>
    <scope>NUCLEOTIDE SEQUENCE</scope>
    <source>
        <strain evidence="1">TX-883888.SUB.3</strain>
    </source>
</reference>
<accession>A0A5U3R6A4</accession>
<keyword evidence="1" id="KW-0378">Hydrolase</keyword>
<dbReference type="EMBL" id="AAGMPN010000032">
    <property type="protein sequence ID" value="EBP6409679.1"/>
    <property type="molecule type" value="Genomic_DNA"/>
</dbReference>
<keyword evidence="1" id="KW-0645">Protease</keyword>
<dbReference type="GO" id="GO:0008233">
    <property type="term" value="F:peptidase activity"/>
    <property type="evidence" value="ECO:0007669"/>
    <property type="project" value="UniProtKB-KW"/>
</dbReference>
<name>A0A5U3R6A4_SALER</name>
<dbReference type="GO" id="GO:0006508">
    <property type="term" value="P:proteolysis"/>
    <property type="evidence" value="ECO:0007669"/>
    <property type="project" value="UniProtKB-KW"/>
</dbReference>